<dbReference type="EMBL" id="BAHC01000046">
    <property type="protein sequence ID" value="GAB88951.1"/>
    <property type="molecule type" value="Genomic_DNA"/>
</dbReference>
<evidence type="ECO:0000313" key="1">
    <source>
        <dbReference type="EMBL" id="GAB88951.1"/>
    </source>
</evidence>
<comment type="caution">
    <text evidence="1">The sequence shown here is derived from an EMBL/GenBank/DDBJ whole genome shotgun (WGS) entry which is preliminary data.</text>
</comment>
<dbReference type="PROSITE" id="PS51257">
    <property type="entry name" value="PROKAR_LIPOPROTEIN"/>
    <property type="match status" value="1"/>
</dbReference>
<dbReference type="Proteomes" id="UP000008363">
    <property type="component" value="Unassembled WGS sequence"/>
</dbReference>
<name>K6W5G9_9ACTN</name>
<accession>K6W5G9</accession>
<sequence length="255" mass="25771">MGVLVSRRWAAGVTTVVGALAVLLGCGSGTTPSPTSAAPADLLLSPDELPAGFTPAQLSVSDLVASNQGAVDSAESAGVDPPDCRPTADAELNAQLTAGNAAVLAARDSGAGLVELVTTARRDIDSDIRVTTGICATTTTTLHDGDLRGTRIVTRYSELPTKESESELDRPEVIEQSLVLRSVVTTRLPDGGIRAQVGYAGYATLDRPGTGSVTVQLTVSGEATPAGPTPAEPVEPMSAAEFSTLFGQAVSAAAG</sequence>
<proteinExistence type="predicted"/>
<gene>
    <name evidence="1" type="ORF">GORHZ_046_01010</name>
</gene>
<dbReference type="eggNOG" id="ENOG5033T7M">
    <property type="taxonomic scope" value="Bacteria"/>
</dbReference>
<protein>
    <recommendedName>
        <fullName evidence="3">DUF5642 domain-containing protein</fullName>
    </recommendedName>
</protein>
<reference evidence="1 2" key="1">
    <citation type="submission" date="2012-08" db="EMBL/GenBank/DDBJ databases">
        <title>Whole genome shotgun sequence of Gordonia rhizosphera NBRC 16068.</title>
        <authorList>
            <person name="Takarada H."/>
            <person name="Isaki S."/>
            <person name="Hosoyama A."/>
            <person name="Tsuchikane K."/>
            <person name="Katsumata H."/>
            <person name="Baba S."/>
            <person name="Ohji S."/>
            <person name="Yamazaki S."/>
            <person name="Fujita N."/>
        </authorList>
    </citation>
    <scope>NUCLEOTIDE SEQUENCE [LARGE SCALE GENOMIC DNA]</scope>
    <source>
        <strain evidence="1 2">NBRC 16068</strain>
    </source>
</reference>
<evidence type="ECO:0000313" key="2">
    <source>
        <dbReference type="Proteomes" id="UP000008363"/>
    </source>
</evidence>
<organism evidence="1 2">
    <name type="scientific">Gordonia rhizosphera NBRC 16068</name>
    <dbReference type="NCBI Taxonomy" id="1108045"/>
    <lineage>
        <taxon>Bacteria</taxon>
        <taxon>Bacillati</taxon>
        <taxon>Actinomycetota</taxon>
        <taxon>Actinomycetes</taxon>
        <taxon>Mycobacteriales</taxon>
        <taxon>Gordoniaceae</taxon>
        <taxon>Gordonia</taxon>
    </lineage>
</organism>
<evidence type="ECO:0008006" key="3">
    <source>
        <dbReference type="Google" id="ProtNLM"/>
    </source>
</evidence>
<dbReference type="RefSeq" id="WP_006330716.1">
    <property type="nucleotide sequence ID" value="NZ_BAHC01000046.1"/>
</dbReference>
<keyword evidence="2" id="KW-1185">Reference proteome</keyword>
<dbReference type="AlphaFoldDB" id="K6W5G9"/>